<evidence type="ECO:0000259" key="1">
    <source>
        <dbReference type="Pfam" id="PF13087"/>
    </source>
</evidence>
<dbReference type="EMBL" id="KN822012">
    <property type="protein sequence ID" value="KIM67501.1"/>
    <property type="molecule type" value="Genomic_DNA"/>
</dbReference>
<feature type="domain" description="DNA2/NAM7 helicase-like C-terminal" evidence="1">
    <location>
        <begin position="597"/>
        <end position="779"/>
    </location>
</feature>
<dbReference type="STRING" id="1036808.A0A0C3EHU7"/>
<dbReference type="InterPro" id="IPR047187">
    <property type="entry name" value="SF1_C_Upf1"/>
</dbReference>
<dbReference type="InParanoid" id="A0A0C3EHU7"/>
<dbReference type="Pfam" id="PF13245">
    <property type="entry name" value="AAA_19"/>
    <property type="match status" value="1"/>
</dbReference>
<dbReference type="CDD" id="cd18808">
    <property type="entry name" value="SF1_C_Upf1"/>
    <property type="match status" value="1"/>
</dbReference>
<dbReference type="PANTHER" id="PTHR10887">
    <property type="entry name" value="DNA2/NAM7 HELICASE FAMILY"/>
    <property type="match status" value="1"/>
</dbReference>
<keyword evidence="3" id="KW-1185">Reference proteome</keyword>
<organism evidence="2 3">
    <name type="scientific">Scleroderma citrinum Foug A</name>
    <dbReference type="NCBI Taxonomy" id="1036808"/>
    <lineage>
        <taxon>Eukaryota</taxon>
        <taxon>Fungi</taxon>
        <taxon>Dikarya</taxon>
        <taxon>Basidiomycota</taxon>
        <taxon>Agaricomycotina</taxon>
        <taxon>Agaricomycetes</taxon>
        <taxon>Agaricomycetidae</taxon>
        <taxon>Boletales</taxon>
        <taxon>Sclerodermatineae</taxon>
        <taxon>Sclerodermataceae</taxon>
        <taxon>Scleroderma</taxon>
    </lineage>
</organism>
<dbReference type="InterPro" id="IPR041679">
    <property type="entry name" value="DNA2/NAM7-like_C"/>
</dbReference>
<dbReference type="PANTHER" id="PTHR10887:SF495">
    <property type="entry name" value="HELICASE SENATAXIN ISOFORM X1-RELATED"/>
    <property type="match status" value="1"/>
</dbReference>
<reference evidence="3" key="2">
    <citation type="submission" date="2015-01" db="EMBL/GenBank/DDBJ databases">
        <title>Evolutionary Origins and Diversification of the Mycorrhizal Mutualists.</title>
        <authorList>
            <consortium name="DOE Joint Genome Institute"/>
            <consortium name="Mycorrhizal Genomics Consortium"/>
            <person name="Kohler A."/>
            <person name="Kuo A."/>
            <person name="Nagy L.G."/>
            <person name="Floudas D."/>
            <person name="Copeland A."/>
            <person name="Barry K.W."/>
            <person name="Cichocki N."/>
            <person name="Veneault-Fourrey C."/>
            <person name="LaButti K."/>
            <person name="Lindquist E.A."/>
            <person name="Lipzen A."/>
            <person name="Lundell T."/>
            <person name="Morin E."/>
            <person name="Murat C."/>
            <person name="Riley R."/>
            <person name="Ohm R."/>
            <person name="Sun H."/>
            <person name="Tunlid A."/>
            <person name="Henrissat B."/>
            <person name="Grigoriev I.V."/>
            <person name="Hibbett D.S."/>
            <person name="Martin F."/>
        </authorList>
    </citation>
    <scope>NUCLEOTIDE SEQUENCE [LARGE SCALE GENOMIC DNA]</scope>
    <source>
        <strain evidence="3">Foug A</strain>
    </source>
</reference>
<dbReference type="OrthoDB" id="6513042at2759"/>
<evidence type="ECO:0000313" key="2">
    <source>
        <dbReference type="EMBL" id="KIM67501.1"/>
    </source>
</evidence>
<gene>
    <name evidence="2" type="ORF">SCLCIDRAFT_1210169</name>
</gene>
<accession>A0A0C3EHU7</accession>
<dbReference type="InterPro" id="IPR027417">
    <property type="entry name" value="P-loop_NTPase"/>
</dbReference>
<dbReference type="AlphaFoldDB" id="A0A0C3EHU7"/>
<sequence>MIPASRTIHQNLVDVDADGLNVKLIKLSDLNQDLTDLRTVVERNEGRPLGLSAAYSPTGGLRLLAVADATTVIIIDFETDNSKNNGRATPPHDTTVGVDYLRDYILCRSAGFVHSFDVGPLALALWQSHDLRIQQAIDVQSACATPLTRAPLAAVKFAIGDTAHIFDINIRRVFNDYICHVPDDPSASQTTTPLAQRAWVAHHISQLGSMEERLANVPPVNTVRLSDTILRFLAKTTQDAFQLDEKKPTEVTRTVAAAFNKGKVDAKVDRYQHKIRSGSNQQARIHVPGVAAGGGYNMSAVIGRTRGEGVRLQTDGIVSGNRVTYITLTGRDDPTAAEVKRAKIVLMILQGKIGTGGSEGLNLWVHQIFLEPGDEFVWPAEWAKSTTPPIKLRRDAIPRPLNSSQVKVIRRMLSNADEDRVSIVQGPPGTGKTTVIASYVLTAVSAGQTGIWLIAHSNIAVKNIAEKLADFGLTNWKLLVAKEFYEFWHEHLYVHIRSNIIISDEFIDQSVMSQLYGCPVVLCTLSMLSSPRLSQFGVFRKVPLKNIVVDEASQIEIGEYIPLFTTTSTIRKVTFIGDDKQLPPHGQEEIGGLQSIFEVEHLRKHMLLLDTQYRMPPQIGEFISQSVYEGLLKSSEDHSLAQTQYMTCQFINVAGKQVPVGTSLKNAEECQAILKLSSILQEKGKRFKIITPYDAQRTLIENEMKDAGLQWTDTCFNVDSFQGIFLLLCGADSDKLLGNEEDYIIISLVRSFDLGFLQDLRRTNVMLTRCKRGMVIFTSKTFMQKYGKDSLVGNLLEYYDNEAWLEIQDMEKTIFV</sequence>
<evidence type="ECO:0000313" key="3">
    <source>
        <dbReference type="Proteomes" id="UP000053989"/>
    </source>
</evidence>
<dbReference type="Gene3D" id="3.40.50.300">
    <property type="entry name" value="P-loop containing nucleotide triphosphate hydrolases"/>
    <property type="match status" value="2"/>
</dbReference>
<dbReference type="HOGENOM" id="CLU_010083_0_0_1"/>
<proteinExistence type="predicted"/>
<dbReference type="Pfam" id="PF13087">
    <property type="entry name" value="AAA_12"/>
    <property type="match status" value="1"/>
</dbReference>
<dbReference type="InterPro" id="IPR045055">
    <property type="entry name" value="DNA2/NAM7-like"/>
</dbReference>
<protein>
    <recommendedName>
        <fullName evidence="1">DNA2/NAM7 helicase-like C-terminal domain-containing protein</fullName>
    </recommendedName>
</protein>
<name>A0A0C3EHU7_9AGAM</name>
<reference evidence="2 3" key="1">
    <citation type="submission" date="2014-04" db="EMBL/GenBank/DDBJ databases">
        <authorList>
            <consortium name="DOE Joint Genome Institute"/>
            <person name="Kuo A."/>
            <person name="Kohler A."/>
            <person name="Nagy L.G."/>
            <person name="Floudas D."/>
            <person name="Copeland A."/>
            <person name="Barry K.W."/>
            <person name="Cichocki N."/>
            <person name="Veneault-Fourrey C."/>
            <person name="LaButti K."/>
            <person name="Lindquist E.A."/>
            <person name="Lipzen A."/>
            <person name="Lundell T."/>
            <person name="Morin E."/>
            <person name="Murat C."/>
            <person name="Sun H."/>
            <person name="Tunlid A."/>
            <person name="Henrissat B."/>
            <person name="Grigoriev I.V."/>
            <person name="Hibbett D.S."/>
            <person name="Martin F."/>
            <person name="Nordberg H.P."/>
            <person name="Cantor M.N."/>
            <person name="Hua S.X."/>
        </authorList>
    </citation>
    <scope>NUCLEOTIDE SEQUENCE [LARGE SCALE GENOMIC DNA]</scope>
    <source>
        <strain evidence="2 3">Foug A</strain>
    </source>
</reference>
<dbReference type="SUPFAM" id="SSF52540">
    <property type="entry name" value="P-loop containing nucleoside triphosphate hydrolases"/>
    <property type="match status" value="1"/>
</dbReference>
<dbReference type="Proteomes" id="UP000053989">
    <property type="component" value="Unassembled WGS sequence"/>
</dbReference>